<dbReference type="AlphaFoldDB" id="S7YEF7"/>
<dbReference type="eggNOG" id="COG0640">
    <property type="taxonomic scope" value="Bacteria"/>
</dbReference>
<dbReference type="GO" id="GO:0003700">
    <property type="term" value="F:DNA-binding transcription factor activity"/>
    <property type="evidence" value="ECO:0007669"/>
    <property type="project" value="InterPro"/>
</dbReference>
<evidence type="ECO:0000259" key="4">
    <source>
        <dbReference type="PROSITE" id="PS50987"/>
    </source>
</evidence>
<dbReference type="Proteomes" id="UP000018420">
    <property type="component" value="Unassembled WGS sequence"/>
</dbReference>
<feature type="domain" description="HTH arsR-type" evidence="4">
    <location>
        <begin position="9"/>
        <end position="114"/>
    </location>
</feature>
<dbReference type="PANTHER" id="PTHR33154">
    <property type="entry name" value="TRANSCRIPTIONAL REGULATOR, ARSR FAMILY"/>
    <property type="match status" value="1"/>
</dbReference>
<reference evidence="5 6" key="1">
    <citation type="submission" date="2013-05" db="EMBL/GenBank/DDBJ databases">
        <title>Genome assembly of Acinetobacter junii MTCC 11364.</title>
        <authorList>
            <person name="Khatri I."/>
            <person name="Singh N.K."/>
            <person name="Subramanian S."/>
            <person name="Mayilraj S."/>
        </authorList>
    </citation>
    <scope>NUCLEOTIDE SEQUENCE [LARGE SCALE GENOMIC DNA]</scope>
    <source>
        <strain evidence="5 6">MTCC 11364</strain>
    </source>
</reference>
<protein>
    <submittedName>
        <fullName evidence="5">Transcriptional regulator, ArsR family</fullName>
    </submittedName>
</protein>
<evidence type="ECO:0000256" key="1">
    <source>
        <dbReference type="ARBA" id="ARBA00023015"/>
    </source>
</evidence>
<dbReference type="InterPro" id="IPR011991">
    <property type="entry name" value="ArsR-like_HTH"/>
</dbReference>
<dbReference type="GO" id="GO:0003677">
    <property type="term" value="F:DNA binding"/>
    <property type="evidence" value="ECO:0007669"/>
    <property type="project" value="UniProtKB-KW"/>
</dbReference>
<evidence type="ECO:0000256" key="3">
    <source>
        <dbReference type="ARBA" id="ARBA00023163"/>
    </source>
</evidence>
<dbReference type="Gene3D" id="1.10.10.10">
    <property type="entry name" value="Winged helix-like DNA-binding domain superfamily/Winged helix DNA-binding domain"/>
    <property type="match status" value="1"/>
</dbReference>
<sequence>MLNKALPVEKRGESMDIDVISKALANPLRRQILLWLKEPEQFLPVQECGGSFERGVCAGHIERLGKVAQSTMSNHLSVLQQAGLIKVEKYGQWSYFTRNEALIQQYIEHLKQTL</sequence>
<evidence type="ECO:0000313" key="6">
    <source>
        <dbReference type="Proteomes" id="UP000018420"/>
    </source>
</evidence>
<dbReference type="InterPro" id="IPR036390">
    <property type="entry name" value="WH_DNA-bd_sf"/>
</dbReference>
<dbReference type="PANTHER" id="PTHR33154:SF33">
    <property type="entry name" value="TRANSCRIPTIONAL REPRESSOR SDPR"/>
    <property type="match status" value="1"/>
</dbReference>
<evidence type="ECO:0000313" key="5">
    <source>
        <dbReference type="EMBL" id="EPR86398.1"/>
    </source>
</evidence>
<dbReference type="PROSITE" id="PS50987">
    <property type="entry name" value="HTH_ARSR_2"/>
    <property type="match status" value="1"/>
</dbReference>
<dbReference type="EMBL" id="ASYZ01000057">
    <property type="protein sequence ID" value="EPR86398.1"/>
    <property type="molecule type" value="Genomic_DNA"/>
</dbReference>
<dbReference type="InterPro" id="IPR036388">
    <property type="entry name" value="WH-like_DNA-bd_sf"/>
</dbReference>
<keyword evidence="1" id="KW-0805">Transcription regulation</keyword>
<dbReference type="SUPFAM" id="SSF46785">
    <property type="entry name" value="Winged helix' DNA-binding domain"/>
    <property type="match status" value="1"/>
</dbReference>
<keyword evidence="2" id="KW-0238">DNA-binding</keyword>
<comment type="caution">
    <text evidence="5">The sequence shown here is derived from an EMBL/GenBank/DDBJ whole genome shotgun (WGS) entry which is preliminary data.</text>
</comment>
<proteinExistence type="predicted"/>
<gene>
    <name evidence="5" type="ORF">L292_2597</name>
</gene>
<evidence type="ECO:0000256" key="2">
    <source>
        <dbReference type="ARBA" id="ARBA00023125"/>
    </source>
</evidence>
<dbReference type="CDD" id="cd00090">
    <property type="entry name" value="HTH_ARSR"/>
    <property type="match status" value="1"/>
</dbReference>
<dbReference type="SMART" id="SM00418">
    <property type="entry name" value="HTH_ARSR"/>
    <property type="match status" value="1"/>
</dbReference>
<name>S7YEF7_ACIJU</name>
<keyword evidence="3" id="KW-0804">Transcription</keyword>
<dbReference type="InterPro" id="IPR001845">
    <property type="entry name" value="HTH_ArsR_DNA-bd_dom"/>
</dbReference>
<dbReference type="InterPro" id="IPR051081">
    <property type="entry name" value="HTH_MetalResp_TranReg"/>
</dbReference>
<dbReference type="PATRIC" id="fig|1330047.3.peg.1202"/>
<organism evidence="5 6">
    <name type="scientific">Acinetobacter junii CIP 107470 = MTCC 11364</name>
    <dbReference type="NCBI Taxonomy" id="1217666"/>
    <lineage>
        <taxon>Bacteria</taxon>
        <taxon>Pseudomonadati</taxon>
        <taxon>Pseudomonadota</taxon>
        <taxon>Gammaproteobacteria</taxon>
        <taxon>Moraxellales</taxon>
        <taxon>Moraxellaceae</taxon>
        <taxon>Acinetobacter</taxon>
    </lineage>
</organism>
<accession>S7YEF7</accession>